<sequence length="125" mass="14702">MKKDFGGMGIPNLQDLNLCLIGSWVRRYIQREGALWRRVIDAKYNTKNPNILCCQETHPSTFWKGMVWATRATKFGYRWHVGNGRKIRFWEDIWFGNSPLASQFWDLYIVSNQQTKTIADPWDGS</sequence>
<name>A0ACD6A0F8_AVESA</name>
<evidence type="ECO:0000313" key="1">
    <source>
        <dbReference type="EnsemblPlants" id="AVESA.00010b.r2.7CG0679330.1.CDS.1"/>
    </source>
</evidence>
<evidence type="ECO:0000313" key="2">
    <source>
        <dbReference type="Proteomes" id="UP001732700"/>
    </source>
</evidence>
<dbReference type="EnsemblPlants" id="AVESA.00010b.r2.7CG0679330.1">
    <property type="protein sequence ID" value="AVESA.00010b.r2.7CG0679330.1.CDS.1"/>
    <property type="gene ID" value="AVESA.00010b.r2.7CG0679330"/>
</dbReference>
<accession>A0ACD6A0F8</accession>
<keyword evidence="2" id="KW-1185">Reference proteome</keyword>
<protein>
    <submittedName>
        <fullName evidence="1">Uncharacterized protein</fullName>
    </submittedName>
</protein>
<reference evidence="1" key="1">
    <citation type="submission" date="2021-05" db="EMBL/GenBank/DDBJ databases">
        <authorList>
            <person name="Scholz U."/>
            <person name="Mascher M."/>
            <person name="Fiebig A."/>
        </authorList>
    </citation>
    <scope>NUCLEOTIDE SEQUENCE [LARGE SCALE GENOMIC DNA]</scope>
</reference>
<organism evidence="1 2">
    <name type="scientific">Avena sativa</name>
    <name type="common">Oat</name>
    <dbReference type="NCBI Taxonomy" id="4498"/>
    <lineage>
        <taxon>Eukaryota</taxon>
        <taxon>Viridiplantae</taxon>
        <taxon>Streptophyta</taxon>
        <taxon>Embryophyta</taxon>
        <taxon>Tracheophyta</taxon>
        <taxon>Spermatophyta</taxon>
        <taxon>Magnoliopsida</taxon>
        <taxon>Liliopsida</taxon>
        <taxon>Poales</taxon>
        <taxon>Poaceae</taxon>
        <taxon>BOP clade</taxon>
        <taxon>Pooideae</taxon>
        <taxon>Poodae</taxon>
        <taxon>Poeae</taxon>
        <taxon>Poeae Chloroplast Group 1 (Aveneae type)</taxon>
        <taxon>Aveninae</taxon>
        <taxon>Avena</taxon>
    </lineage>
</organism>
<reference evidence="1" key="2">
    <citation type="submission" date="2025-09" db="UniProtKB">
        <authorList>
            <consortium name="EnsemblPlants"/>
        </authorList>
    </citation>
    <scope>IDENTIFICATION</scope>
</reference>
<dbReference type="Proteomes" id="UP001732700">
    <property type="component" value="Chromosome 7C"/>
</dbReference>
<proteinExistence type="predicted"/>